<evidence type="ECO:0000256" key="1">
    <source>
        <dbReference type="ARBA" id="ARBA00001946"/>
    </source>
</evidence>
<name>A0A2W2C9F5_9HYPH</name>
<dbReference type="InterPro" id="IPR004484">
    <property type="entry name" value="CbiA/CobB_synth"/>
</dbReference>
<evidence type="ECO:0000256" key="3">
    <source>
        <dbReference type="ARBA" id="ARBA00022573"/>
    </source>
</evidence>
<dbReference type="NCBIfam" id="NF002204">
    <property type="entry name" value="PRK01077.1"/>
    <property type="match status" value="1"/>
</dbReference>
<comment type="domain">
    <text evidence="9">Comprises of two domains. The C-terminal domain contains the binding site for glutamine and catalyzes the hydrolysis of this substrate to glutamate and ammonia. The N-terminal domain is anticipated to bind ATP and hydrogenobyrinate and catalyzes the ultimate synthesis of the diamide product. The ammonia produced via the glutaminase domain is probably translocated to the adjacent domain via a molecular tunnel, where it reacts with an activated intermediate.</text>
</comment>
<evidence type="ECO:0000256" key="7">
    <source>
        <dbReference type="ARBA" id="ARBA00022842"/>
    </source>
</evidence>
<evidence type="ECO:0000313" key="14">
    <source>
        <dbReference type="Proteomes" id="UP000248795"/>
    </source>
</evidence>
<feature type="active site" description="Nucleophile" evidence="9">
    <location>
        <position position="350"/>
    </location>
</feature>
<dbReference type="InterPro" id="IPR002586">
    <property type="entry name" value="CobQ/CobB/MinD/ParA_Nub-bd_dom"/>
</dbReference>
<feature type="domain" description="CobQ/CobB/MinD/ParA nucleotide binding" evidence="11">
    <location>
        <begin position="37"/>
        <end position="216"/>
    </location>
</feature>
<keyword evidence="6 9" id="KW-0067">ATP-binding</keyword>
<dbReference type="HAMAP" id="MF_00027">
    <property type="entry name" value="CobB_CbiA"/>
    <property type="match status" value="1"/>
</dbReference>
<dbReference type="UniPathway" id="UPA00148">
    <property type="reaction ID" value="UER00220"/>
</dbReference>
<dbReference type="GO" id="GO:0043802">
    <property type="term" value="F:hydrogenobyrinic acid a,c-diamide synthase (glutamine-hydrolysing) activity"/>
    <property type="evidence" value="ECO:0007669"/>
    <property type="project" value="UniProtKB-UniRule"/>
</dbReference>
<dbReference type="PANTHER" id="PTHR43873">
    <property type="entry name" value="COBYRINATE A,C-DIAMIDE SYNTHASE"/>
    <property type="match status" value="1"/>
</dbReference>
<evidence type="ECO:0000256" key="8">
    <source>
        <dbReference type="ARBA" id="ARBA00022962"/>
    </source>
</evidence>
<comment type="similarity">
    <text evidence="9">Belongs to the CobB/CbiA family.</text>
</comment>
<dbReference type="InterPro" id="IPR011698">
    <property type="entry name" value="GATase_3"/>
</dbReference>
<keyword evidence="4 9" id="KW-0436">Ligase</keyword>
<evidence type="ECO:0000259" key="11">
    <source>
        <dbReference type="Pfam" id="PF01656"/>
    </source>
</evidence>
<dbReference type="EMBL" id="QKVK01000004">
    <property type="protein sequence ID" value="PZF76793.1"/>
    <property type="molecule type" value="Genomic_DNA"/>
</dbReference>
<dbReference type="AlphaFoldDB" id="A0A2W2C9F5"/>
<protein>
    <recommendedName>
        <fullName evidence="9">Hydrogenobyrinate a,c-diamide synthase</fullName>
        <ecNumber evidence="9">6.3.5.9</ecNumber>
    </recommendedName>
    <alternativeName>
        <fullName evidence="9">Hydrogenobyrinic acid a,c-diamide synthase</fullName>
    </alternativeName>
</protein>
<feature type="region of interest" description="Disordered" evidence="10">
    <location>
        <begin position="1"/>
        <end position="26"/>
    </location>
</feature>
<evidence type="ECO:0000256" key="5">
    <source>
        <dbReference type="ARBA" id="ARBA00022741"/>
    </source>
</evidence>
<dbReference type="GO" id="GO:0009236">
    <property type="term" value="P:cobalamin biosynthetic process"/>
    <property type="evidence" value="ECO:0007669"/>
    <property type="project" value="UniProtKB-UniRule"/>
</dbReference>
<keyword evidence="3 9" id="KW-0169">Cobalamin biosynthesis</keyword>
<dbReference type="Gene3D" id="3.40.50.300">
    <property type="entry name" value="P-loop containing nucleotide triphosphate hydrolases"/>
    <property type="match status" value="2"/>
</dbReference>
<keyword evidence="7 9" id="KW-0460">Magnesium</keyword>
<comment type="similarity">
    <text evidence="2">Belongs to the CobB/CobQ family. CobQ subfamily.</text>
</comment>
<proteinExistence type="inferred from homology"/>
<evidence type="ECO:0000313" key="13">
    <source>
        <dbReference type="EMBL" id="PZF76793.1"/>
    </source>
</evidence>
<evidence type="ECO:0000256" key="6">
    <source>
        <dbReference type="ARBA" id="ARBA00022840"/>
    </source>
</evidence>
<evidence type="ECO:0000256" key="4">
    <source>
        <dbReference type="ARBA" id="ARBA00022598"/>
    </source>
</evidence>
<dbReference type="GO" id="GO:0042242">
    <property type="term" value="F:cobyrinic acid a,c-diamide synthase activity"/>
    <property type="evidence" value="ECO:0007669"/>
    <property type="project" value="InterPro"/>
</dbReference>
<comment type="catalytic activity">
    <reaction evidence="9">
        <text>hydrogenobyrinate + 2 L-glutamine + 2 ATP + 2 H2O = hydrogenobyrinate a,c-diamide + 2 L-glutamate + 2 ADP + 2 phosphate + 2 H(+)</text>
        <dbReference type="Rhea" id="RHEA:12544"/>
        <dbReference type="ChEBI" id="CHEBI:15377"/>
        <dbReference type="ChEBI" id="CHEBI:15378"/>
        <dbReference type="ChEBI" id="CHEBI:29985"/>
        <dbReference type="ChEBI" id="CHEBI:30616"/>
        <dbReference type="ChEBI" id="CHEBI:43474"/>
        <dbReference type="ChEBI" id="CHEBI:58359"/>
        <dbReference type="ChEBI" id="CHEBI:77873"/>
        <dbReference type="ChEBI" id="CHEBI:77874"/>
        <dbReference type="ChEBI" id="CHEBI:456216"/>
        <dbReference type="EC" id="6.3.5.9"/>
    </reaction>
</comment>
<accession>A0A2W2C9F5</accession>
<dbReference type="GO" id="GO:0005524">
    <property type="term" value="F:ATP binding"/>
    <property type="evidence" value="ECO:0007669"/>
    <property type="project" value="UniProtKB-UniRule"/>
</dbReference>
<dbReference type="InterPro" id="IPR029062">
    <property type="entry name" value="Class_I_gatase-like"/>
</dbReference>
<evidence type="ECO:0000256" key="10">
    <source>
        <dbReference type="SAM" id="MobiDB-lite"/>
    </source>
</evidence>
<sequence>MNRRRRPSWSSARPPTGGASWTGTRDPCGRTRLAKAIVVAAPSSGSGKTLITLGLLRAFRNAGVRVAAAKVGPDYIDPRFHEAATGRACYNLDPWAMNASQIKGLAGALARDADLVIIEGVMGLFDGPRGAKGSTADLAVMLGLPVIFTLDCRHQAQSAAALVHGFYSYNKDLELAGVILNRTASERHELLLREALGEQVLMALRNDETLAWPSRHLGLVQAQENKDLDAFIEAAALRVNHKPALERILDLARPLHGSEGAPVLPPLAQSVAVARDDAFSFIYRHLLDGWRRQGASLSFFSPLADEAPDPEAEAVFLPGGYPELHAGRIAGNRRFLDGLRSHSGTVYGECGGYMVLGESLIDSKGMAHGMAGLLPLVTSFAKRKLHLGYRQLEPLTDGPWSAKLMAHEFHYSTLVSEGQADRLFGARDAAGNPLENMGLRRGKVMGSYAHVIAGAP</sequence>
<dbReference type="NCBIfam" id="TIGR00379">
    <property type="entry name" value="cobB"/>
    <property type="match status" value="1"/>
</dbReference>
<evidence type="ECO:0000259" key="12">
    <source>
        <dbReference type="Pfam" id="PF07685"/>
    </source>
</evidence>
<gene>
    <name evidence="9" type="primary">cobB</name>
    <name evidence="13" type="ORF">DK847_09985</name>
</gene>
<organism evidence="13 14">
    <name type="scientific">Aestuariivirga litoralis</name>
    <dbReference type="NCBI Taxonomy" id="2650924"/>
    <lineage>
        <taxon>Bacteria</taxon>
        <taxon>Pseudomonadati</taxon>
        <taxon>Pseudomonadota</taxon>
        <taxon>Alphaproteobacteria</taxon>
        <taxon>Hyphomicrobiales</taxon>
        <taxon>Aestuariivirgaceae</taxon>
        <taxon>Aestuariivirga</taxon>
    </lineage>
</organism>
<evidence type="ECO:0000256" key="9">
    <source>
        <dbReference type="HAMAP-Rule" id="MF_00027"/>
    </source>
</evidence>
<dbReference type="CDD" id="cd05388">
    <property type="entry name" value="CobB_N"/>
    <property type="match status" value="1"/>
</dbReference>
<dbReference type="SUPFAM" id="SSF52317">
    <property type="entry name" value="Class I glutamine amidotransferase-like"/>
    <property type="match status" value="1"/>
</dbReference>
<comment type="cofactor">
    <cofactor evidence="1 9">
        <name>Mg(2+)</name>
        <dbReference type="ChEBI" id="CHEBI:18420"/>
    </cofactor>
</comment>
<dbReference type="Pfam" id="PF07685">
    <property type="entry name" value="GATase_3"/>
    <property type="match status" value="1"/>
</dbReference>
<dbReference type="Proteomes" id="UP000248795">
    <property type="component" value="Unassembled WGS sequence"/>
</dbReference>
<evidence type="ECO:0000256" key="2">
    <source>
        <dbReference type="ARBA" id="ARBA00006205"/>
    </source>
</evidence>
<comment type="function">
    <text evidence="9">Catalyzes the ATP-dependent amidation of the two carboxylate groups at positions a and c of hydrogenobyrinate, using either L-glutamine or ammonia as the nitrogen source.</text>
</comment>
<keyword evidence="5 9" id="KW-0547">Nucleotide-binding</keyword>
<dbReference type="InterPro" id="IPR027417">
    <property type="entry name" value="P-loop_NTPase"/>
</dbReference>
<dbReference type="PROSITE" id="PS51274">
    <property type="entry name" value="GATASE_COBBQ"/>
    <property type="match status" value="1"/>
</dbReference>
<dbReference type="SUPFAM" id="SSF52540">
    <property type="entry name" value="P-loop containing nucleoside triphosphate hydrolases"/>
    <property type="match status" value="1"/>
</dbReference>
<keyword evidence="8 9" id="KW-0315">Glutamine amidotransferase</keyword>
<keyword evidence="14" id="KW-1185">Reference proteome</keyword>
<comment type="pathway">
    <text evidence="9">Cofactor biosynthesis; adenosylcobalamin biosynthesis; cob(II)yrinate a,c-diamide from precorrin-2 (aerobic route): step 9/10.</text>
</comment>
<comment type="miscellaneous">
    <text evidence="9">The a and c carboxylates of hydrogenobyrinate are activated for nucleophilic attack via formation of a phosphorylated intermediate by ATP. CobB catalyzes first the amidation of the c-carboxylate, and then that of the a-carboxylate.</text>
</comment>
<dbReference type="Pfam" id="PF01656">
    <property type="entry name" value="CbiA"/>
    <property type="match status" value="1"/>
</dbReference>
<dbReference type="EC" id="6.3.5.9" evidence="9"/>
<feature type="site" description="Increases nucleophilicity of active site Cys" evidence="9">
    <location>
        <position position="450"/>
    </location>
</feature>
<feature type="domain" description="CobB/CobQ-like glutamine amidotransferase" evidence="12">
    <location>
        <begin position="271"/>
        <end position="453"/>
    </location>
</feature>
<comment type="caution">
    <text evidence="13">The sequence shown here is derived from an EMBL/GenBank/DDBJ whole genome shotgun (WGS) entry which is preliminary data.</text>
</comment>
<dbReference type="PANTHER" id="PTHR43873:SF1">
    <property type="entry name" value="COBYRINATE A,C-DIAMIDE SYNTHASE"/>
    <property type="match status" value="1"/>
</dbReference>
<reference evidence="14" key="1">
    <citation type="submission" date="2018-06" db="EMBL/GenBank/DDBJ databases">
        <title>Aestuariibacter litoralis strain KCTC 52945T.</title>
        <authorList>
            <person name="Li X."/>
            <person name="Salam N."/>
            <person name="Li J.-L."/>
            <person name="Chen Y.-M."/>
            <person name="Yang Z.-W."/>
            <person name="Zhang L.-Y."/>
            <person name="Han M.-X."/>
            <person name="Xiao M."/>
            <person name="Li W.-J."/>
        </authorList>
    </citation>
    <scope>NUCLEOTIDE SEQUENCE [LARGE SCALE GENOMIC DNA]</scope>
    <source>
        <strain evidence="14">KCTC 52945</strain>
    </source>
</reference>